<dbReference type="Gene3D" id="3.30.40.10">
    <property type="entry name" value="Zinc/RING finger domain, C3HC4 (zinc finger)"/>
    <property type="match status" value="2"/>
</dbReference>
<evidence type="ECO:0000256" key="9">
    <source>
        <dbReference type="ARBA" id="ARBA00022723"/>
    </source>
</evidence>
<dbReference type="PANTHER" id="PTHR46661">
    <property type="entry name" value="E3 UBIQUITIN-PROTEIN LIGASE ZNRF1-LIKE PROTEIN"/>
    <property type="match status" value="1"/>
</dbReference>
<dbReference type="InterPro" id="IPR000306">
    <property type="entry name" value="Znf_FYVE"/>
</dbReference>
<keyword evidence="9" id="KW-0479">Metal-binding</keyword>
<feature type="compositionally biased region" description="Low complexity" evidence="18">
    <location>
        <begin position="19"/>
        <end position="32"/>
    </location>
</feature>
<evidence type="ECO:0000313" key="21">
    <source>
        <dbReference type="EMBL" id="KAK3383144.1"/>
    </source>
</evidence>
<dbReference type="GO" id="GO:0043161">
    <property type="term" value="P:proteasome-mediated ubiquitin-dependent protein catabolic process"/>
    <property type="evidence" value="ECO:0007669"/>
    <property type="project" value="TreeGrafter"/>
</dbReference>
<evidence type="ECO:0000256" key="4">
    <source>
        <dbReference type="ARBA" id="ARBA00004371"/>
    </source>
</evidence>
<feature type="region of interest" description="Disordered" evidence="18">
    <location>
        <begin position="1"/>
        <end position="38"/>
    </location>
</feature>
<feature type="compositionally biased region" description="Basic and acidic residues" evidence="18">
    <location>
        <begin position="157"/>
        <end position="170"/>
    </location>
</feature>
<keyword evidence="11 17" id="KW-0863">Zinc-finger</keyword>
<comment type="caution">
    <text evidence="21">The sequence shown here is derived from an EMBL/GenBank/DDBJ whole genome shotgun (WGS) entry which is preliminary data.</text>
</comment>
<evidence type="ECO:0000256" key="13">
    <source>
        <dbReference type="ARBA" id="ARBA00022833"/>
    </source>
</evidence>
<feature type="region of interest" description="Disordered" evidence="18">
    <location>
        <begin position="557"/>
        <end position="586"/>
    </location>
</feature>
<reference evidence="21" key="2">
    <citation type="submission" date="2023-06" db="EMBL/GenBank/DDBJ databases">
        <authorList>
            <consortium name="Lawrence Berkeley National Laboratory"/>
            <person name="Haridas S."/>
            <person name="Hensen N."/>
            <person name="Bonometti L."/>
            <person name="Westerberg I."/>
            <person name="Brannstrom I.O."/>
            <person name="Guillou S."/>
            <person name="Cros-Aarteil S."/>
            <person name="Calhoun S."/>
            <person name="Kuo A."/>
            <person name="Mondo S."/>
            <person name="Pangilinan J."/>
            <person name="Riley R."/>
            <person name="Labutti K."/>
            <person name="Andreopoulos B."/>
            <person name="Lipzen A."/>
            <person name="Chen C."/>
            <person name="Yanf M."/>
            <person name="Daum C."/>
            <person name="Ng V."/>
            <person name="Clum A."/>
            <person name="Steindorff A."/>
            <person name="Ohm R."/>
            <person name="Martin F."/>
            <person name="Silar P."/>
            <person name="Natvig D."/>
            <person name="Lalanne C."/>
            <person name="Gautier V."/>
            <person name="Ament-Velasquez S.L."/>
            <person name="Kruys A."/>
            <person name="Hutchinson M.I."/>
            <person name="Powell A.J."/>
            <person name="Barry K."/>
            <person name="Miller A.N."/>
            <person name="Grigoriev I.V."/>
            <person name="Debuchy R."/>
            <person name="Gladieux P."/>
            <person name="Thoren M.H."/>
            <person name="Johannesson H."/>
        </authorList>
    </citation>
    <scope>NUCLEOTIDE SEQUENCE</scope>
    <source>
        <strain evidence="21">CBS 958.72</strain>
    </source>
</reference>
<keyword evidence="14" id="KW-0472">Membrane</keyword>
<accession>A0AAE0NKP0</accession>
<dbReference type="PANTHER" id="PTHR46661:SF4">
    <property type="entry name" value="RING-TYPE DOMAIN-CONTAINING PROTEIN"/>
    <property type="match status" value="1"/>
</dbReference>
<evidence type="ECO:0000256" key="7">
    <source>
        <dbReference type="ARBA" id="ARBA00022679"/>
    </source>
</evidence>
<dbReference type="PROSITE" id="PS50178">
    <property type="entry name" value="ZF_FYVE"/>
    <property type="match status" value="1"/>
</dbReference>
<dbReference type="GO" id="GO:0005768">
    <property type="term" value="C:endosome"/>
    <property type="evidence" value="ECO:0007669"/>
    <property type="project" value="UniProtKB-SubCell"/>
</dbReference>
<feature type="domain" description="FYVE-type" evidence="20">
    <location>
        <begin position="281"/>
        <end position="374"/>
    </location>
</feature>
<comment type="pathway">
    <text evidence="5">Protein modification; protein ubiquitination.</text>
</comment>
<keyword evidence="10" id="KW-0967">Endosome</keyword>
<evidence type="ECO:0000256" key="10">
    <source>
        <dbReference type="ARBA" id="ARBA00022753"/>
    </source>
</evidence>
<feature type="compositionally biased region" description="Gly residues" evidence="18">
    <location>
        <begin position="565"/>
        <end position="574"/>
    </location>
</feature>
<comment type="catalytic activity">
    <reaction evidence="1">
        <text>S-ubiquitinyl-[E2 ubiquitin-conjugating enzyme]-L-cysteine + [acceptor protein]-L-lysine = [E2 ubiquitin-conjugating enzyme]-L-cysteine + N(6)-ubiquitinyl-[acceptor protein]-L-lysine.</text>
        <dbReference type="EC" id="2.3.2.27"/>
    </reaction>
</comment>
<dbReference type="Proteomes" id="UP001287356">
    <property type="component" value="Unassembled WGS sequence"/>
</dbReference>
<dbReference type="Pfam" id="PF13639">
    <property type="entry name" value="zf-RING_2"/>
    <property type="match status" value="1"/>
</dbReference>
<sequence length="651" mass="69817">MATHDGGGQASVQEPIELSSDSESGSSYAGSSIDNHPNHQRAICSWRTSRFHQGECTRFFDCPSHTIERVVSGGEDESDGGEDGDVSMDEDDHRHQNQHQGDVEMPDDGLRPEPGAVSPLSQDDGRQGPSSLSPTPPPPRLPALDYAGGGPAAHTSRAHDARERQERAEGSAENPIILGDGSPVRDQSQGPIGNGYDDAGPLPADSGARLPSPEDALGTRLRPVLLDDSPPHSPSRSQTQAQAPLPPSPPPPPPPPPPPHHPAPADSRSPSEFVVPRWQPDAEVTYCPICRTQFSIFVRKHHCRKCGRVVCNSCSPHRITIPYQYIVQPPGAPRVLAQRYPAAILGSGGVYPDFGVLGGGERVRLCNPCVPDPNIAPPQTQTQGSHSRSHSTLVQPFPNDGNQAPSSWGSYFTGAPANDPQARSRSVTMHAGGQSSSRPPNVPYPQNTENQILSGTPPPAYFRTPSATPHRPPYPSIPARFRSMVDVGERSEAGPSSGVNRRLPPLPAPPPQIPEEDECPVCHRELPPRTLPNFETLRESHISICITAHSSYNGGVPASTSAGAGDAGSAGSGGPPLPPMPPRRTGMFPYTATEKDCVDSAECTICLEEFEVGVPMARLECLCRFHRMCISAWWQRHPGRCPMHQHDGFGY</sequence>
<evidence type="ECO:0000259" key="19">
    <source>
        <dbReference type="PROSITE" id="PS50089"/>
    </source>
</evidence>
<evidence type="ECO:0000313" key="22">
    <source>
        <dbReference type="Proteomes" id="UP001287356"/>
    </source>
</evidence>
<evidence type="ECO:0000256" key="11">
    <source>
        <dbReference type="ARBA" id="ARBA00022771"/>
    </source>
</evidence>
<evidence type="ECO:0000256" key="5">
    <source>
        <dbReference type="ARBA" id="ARBA00004906"/>
    </source>
</evidence>
<keyword evidence="8" id="KW-0519">Myristate</keyword>
<proteinExistence type="predicted"/>
<evidence type="ECO:0000256" key="18">
    <source>
        <dbReference type="SAM" id="MobiDB-lite"/>
    </source>
</evidence>
<feature type="compositionally biased region" description="Acidic residues" evidence="18">
    <location>
        <begin position="74"/>
        <end position="90"/>
    </location>
</feature>
<feature type="domain" description="RING-type" evidence="19">
    <location>
        <begin position="603"/>
        <end position="645"/>
    </location>
</feature>
<evidence type="ECO:0000256" key="14">
    <source>
        <dbReference type="ARBA" id="ARBA00023136"/>
    </source>
</evidence>
<dbReference type="SUPFAM" id="SSF57903">
    <property type="entry name" value="FYVE/PHD zinc finger"/>
    <property type="match status" value="1"/>
</dbReference>
<name>A0AAE0NKP0_9PEZI</name>
<reference evidence="21" key="1">
    <citation type="journal article" date="2023" name="Mol. Phylogenet. Evol.">
        <title>Genome-scale phylogeny and comparative genomics of the fungal order Sordariales.</title>
        <authorList>
            <person name="Hensen N."/>
            <person name="Bonometti L."/>
            <person name="Westerberg I."/>
            <person name="Brannstrom I.O."/>
            <person name="Guillou S."/>
            <person name="Cros-Aarteil S."/>
            <person name="Calhoun S."/>
            <person name="Haridas S."/>
            <person name="Kuo A."/>
            <person name="Mondo S."/>
            <person name="Pangilinan J."/>
            <person name="Riley R."/>
            <person name="LaButti K."/>
            <person name="Andreopoulos B."/>
            <person name="Lipzen A."/>
            <person name="Chen C."/>
            <person name="Yan M."/>
            <person name="Daum C."/>
            <person name="Ng V."/>
            <person name="Clum A."/>
            <person name="Steindorff A."/>
            <person name="Ohm R.A."/>
            <person name="Martin F."/>
            <person name="Silar P."/>
            <person name="Natvig D.O."/>
            <person name="Lalanne C."/>
            <person name="Gautier V."/>
            <person name="Ament-Velasquez S.L."/>
            <person name="Kruys A."/>
            <person name="Hutchinson M.I."/>
            <person name="Powell A.J."/>
            <person name="Barry K."/>
            <person name="Miller A.N."/>
            <person name="Grigoriev I.V."/>
            <person name="Debuchy R."/>
            <person name="Gladieux P."/>
            <person name="Hiltunen Thoren M."/>
            <person name="Johannesson H."/>
        </authorList>
    </citation>
    <scope>NUCLEOTIDE SEQUENCE</scope>
    <source>
        <strain evidence="21">CBS 958.72</strain>
    </source>
</reference>
<dbReference type="GO" id="GO:0070936">
    <property type="term" value="P:protein K48-linked ubiquitination"/>
    <property type="evidence" value="ECO:0007669"/>
    <property type="project" value="TreeGrafter"/>
</dbReference>
<evidence type="ECO:0000256" key="16">
    <source>
        <dbReference type="ARBA" id="ARBA00023288"/>
    </source>
</evidence>
<dbReference type="InterPro" id="IPR011011">
    <property type="entry name" value="Znf_FYVE_PHD"/>
</dbReference>
<evidence type="ECO:0000256" key="15">
    <source>
        <dbReference type="ARBA" id="ARBA00023228"/>
    </source>
</evidence>
<evidence type="ECO:0000256" key="3">
    <source>
        <dbReference type="ARBA" id="ARBA00004177"/>
    </source>
</evidence>
<keyword evidence="12" id="KW-0833">Ubl conjugation pathway</keyword>
<dbReference type="SMART" id="SM00064">
    <property type="entry name" value="FYVE"/>
    <property type="match status" value="1"/>
</dbReference>
<evidence type="ECO:0000256" key="12">
    <source>
        <dbReference type="ARBA" id="ARBA00022786"/>
    </source>
</evidence>
<feature type="region of interest" description="Disordered" evidence="18">
    <location>
        <begin position="70"/>
        <end position="273"/>
    </location>
</feature>
<dbReference type="PROSITE" id="PS50089">
    <property type="entry name" value="ZF_RING_2"/>
    <property type="match status" value="1"/>
</dbReference>
<dbReference type="EMBL" id="JAULSN010000001">
    <property type="protein sequence ID" value="KAK3383144.1"/>
    <property type="molecule type" value="Genomic_DNA"/>
</dbReference>
<evidence type="ECO:0000259" key="20">
    <source>
        <dbReference type="PROSITE" id="PS50178"/>
    </source>
</evidence>
<organism evidence="21 22">
    <name type="scientific">Lasiosphaeria ovina</name>
    <dbReference type="NCBI Taxonomy" id="92902"/>
    <lineage>
        <taxon>Eukaryota</taxon>
        <taxon>Fungi</taxon>
        <taxon>Dikarya</taxon>
        <taxon>Ascomycota</taxon>
        <taxon>Pezizomycotina</taxon>
        <taxon>Sordariomycetes</taxon>
        <taxon>Sordariomycetidae</taxon>
        <taxon>Sordariales</taxon>
        <taxon>Lasiosphaeriaceae</taxon>
        <taxon>Lasiosphaeria</taxon>
    </lineage>
</organism>
<keyword evidence="16" id="KW-0449">Lipoprotein</keyword>
<feature type="compositionally biased region" description="Polar residues" evidence="18">
    <location>
        <begin position="377"/>
        <end position="410"/>
    </location>
</feature>
<dbReference type="SMART" id="SM00184">
    <property type="entry name" value="RING"/>
    <property type="match status" value="1"/>
</dbReference>
<dbReference type="InterPro" id="IPR013083">
    <property type="entry name" value="Znf_RING/FYVE/PHD"/>
</dbReference>
<dbReference type="GO" id="GO:0016020">
    <property type="term" value="C:membrane"/>
    <property type="evidence" value="ECO:0007669"/>
    <property type="project" value="UniProtKB-SubCell"/>
</dbReference>
<keyword evidence="13" id="KW-0862">Zinc</keyword>
<evidence type="ECO:0000256" key="17">
    <source>
        <dbReference type="PROSITE-ProRule" id="PRU00175"/>
    </source>
</evidence>
<dbReference type="AlphaFoldDB" id="A0AAE0NKP0"/>
<evidence type="ECO:0000256" key="2">
    <source>
        <dbReference type="ARBA" id="ARBA00004170"/>
    </source>
</evidence>
<dbReference type="GO" id="GO:0061630">
    <property type="term" value="F:ubiquitin protein ligase activity"/>
    <property type="evidence" value="ECO:0007669"/>
    <property type="project" value="UniProtKB-EC"/>
</dbReference>
<keyword evidence="15" id="KW-0458">Lysosome</keyword>
<dbReference type="InterPro" id="IPR017455">
    <property type="entry name" value="Znf_FYVE-rel"/>
</dbReference>
<evidence type="ECO:0000256" key="6">
    <source>
        <dbReference type="ARBA" id="ARBA00012483"/>
    </source>
</evidence>
<feature type="compositionally biased region" description="Pro residues" evidence="18">
    <location>
        <begin position="244"/>
        <end position="262"/>
    </location>
</feature>
<keyword evidence="22" id="KW-1185">Reference proteome</keyword>
<feature type="compositionally biased region" description="Polar residues" evidence="18">
    <location>
        <begin position="421"/>
        <end position="454"/>
    </location>
</feature>
<dbReference type="EC" id="2.3.2.27" evidence="6"/>
<keyword evidence="7" id="KW-0808">Transferase</keyword>
<evidence type="ECO:0000256" key="8">
    <source>
        <dbReference type="ARBA" id="ARBA00022707"/>
    </source>
</evidence>
<dbReference type="SUPFAM" id="SSF57850">
    <property type="entry name" value="RING/U-box"/>
    <property type="match status" value="1"/>
</dbReference>
<dbReference type="GO" id="GO:0008270">
    <property type="term" value="F:zinc ion binding"/>
    <property type="evidence" value="ECO:0007669"/>
    <property type="project" value="UniProtKB-KW"/>
</dbReference>
<comment type="subcellular location">
    <subcellularLocation>
        <location evidence="3">Endosome</location>
    </subcellularLocation>
    <subcellularLocation>
        <location evidence="4">Lysosome</location>
    </subcellularLocation>
    <subcellularLocation>
        <location evidence="2">Membrane</location>
        <topology evidence="2">Peripheral membrane protein</topology>
    </subcellularLocation>
</comment>
<dbReference type="Pfam" id="PF01363">
    <property type="entry name" value="FYVE"/>
    <property type="match status" value="1"/>
</dbReference>
<gene>
    <name evidence="21" type="ORF">B0T24DRAFT_673054</name>
</gene>
<dbReference type="InterPro" id="IPR001841">
    <property type="entry name" value="Znf_RING"/>
</dbReference>
<evidence type="ECO:0000256" key="1">
    <source>
        <dbReference type="ARBA" id="ARBA00000900"/>
    </source>
</evidence>
<protein>
    <recommendedName>
        <fullName evidence="6">RING-type E3 ubiquitin transferase</fullName>
        <ecNumber evidence="6">2.3.2.27</ecNumber>
    </recommendedName>
</protein>
<dbReference type="InterPro" id="IPR051878">
    <property type="entry name" value="ZNRF_ubiq-protein_ligase"/>
</dbReference>
<dbReference type="CDD" id="cd16489">
    <property type="entry name" value="mRING-CH-C4HC2H_ZNRF"/>
    <property type="match status" value="1"/>
</dbReference>
<feature type="region of interest" description="Disordered" evidence="18">
    <location>
        <begin position="374"/>
        <end position="475"/>
    </location>
</feature>